<protein>
    <submittedName>
        <fullName evidence="2">Catechol 2,3-dioxygenase-like lactoylglutathione lyase family enzyme</fullName>
    </submittedName>
</protein>
<gene>
    <name evidence="2" type="ORF">FHU41_000640</name>
</gene>
<keyword evidence="3" id="KW-1185">Reference proteome</keyword>
<keyword evidence="2" id="KW-0223">Dioxygenase</keyword>
<dbReference type="EMBL" id="JACBYQ010000001">
    <property type="protein sequence ID" value="NYE94419.1"/>
    <property type="molecule type" value="Genomic_DNA"/>
</dbReference>
<dbReference type="GO" id="GO:0016829">
    <property type="term" value="F:lyase activity"/>
    <property type="evidence" value="ECO:0007669"/>
    <property type="project" value="UniProtKB-KW"/>
</dbReference>
<accession>A0A7Y9LRS8</accession>
<name>A0A7Y9LRS8_9MICC</name>
<dbReference type="RefSeq" id="WP_179388186.1">
    <property type="nucleotide sequence ID" value="NZ_JACBYQ010000001.1"/>
</dbReference>
<dbReference type="AlphaFoldDB" id="A0A7Y9LRS8"/>
<dbReference type="PANTHER" id="PTHR36503">
    <property type="entry name" value="BLR2520 PROTEIN"/>
    <property type="match status" value="1"/>
</dbReference>
<dbReference type="SUPFAM" id="SSF54593">
    <property type="entry name" value="Glyoxalase/Bleomycin resistance protein/Dihydroxybiphenyl dioxygenase"/>
    <property type="match status" value="1"/>
</dbReference>
<evidence type="ECO:0000313" key="2">
    <source>
        <dbReference type="EMBL" id="NYE94419.1"/>
    </source>
</evidence>
<reference evidence="2 3" key="1">
    <citation type="submission" date="2020-07" db="EMBL/GenBank/DDBJ databases">
        <title>Sequencing the genomes of 1000 actinobacteria strains.</title>
        <authorList>
            <person name="Klenk H.-P."/>
        </authorList>
    </citation>
    <scope>NUCLEOTIDE SEQUENCE [LARGE SCALE GENOMIC DNA]</scope>
    <source>
        <strain evidence="2 3">DSM 102047</strain>
    </source>
</reference>
<dbReference type="Gene3D" id="3.10.180.10">
    <property type="entry name" value="2,3-Dihydroxybiphenyl 1,2-Dioxygenase, domain 1"/>
    <property type="match status" value="1"/>
</dbReference>
<keyword evidence="2" id="KW-0456">Lyase</keyword>
<dbReference type="PANTHER" id="PTHR36503:SF1">
    <property type="entry name" value="BLR2520 PROTEIN"/>
    <property type="match status" value="1"/>
</dbReference>
<feature type="domain" description="VOC" evidence="1">
    <location>
        <begin position="19"/>
        <end position="140"/>
    </location>
</feature>
<evidence type="ECO:0000259" key="1">
    <source>
        <dbReference type="PROSITE" id="PS51819"/>
    </source>
</evidence>
<proteinExistence type="predicted"/>
<dbReference type="InterPro" id="IPR037523">
    <property type="entry name" value="VOC_core"/>
</dbReference>
<comment type="caution">
    <text evidence="2">The sequence shown here is derived from an EMBL/GenBank/DDBJ whole genome shotgun (WGS) entry which is preliminary data.</text>
</comment>
<sequence>MTDPRESAEHPAPLGWTKGISAITLFVEELPAAKTFYQEVFGLAVYFEDEVSAVFNFDGTLINLLSTSAAPELINPAQVASQAAGSRAQLTLDVEDVNATCAELARRGVELLNGPMNRPWGIRTASFKDPGGHIWEVAGPNS</sequence>
<dbReference type="GO" id="GO:0051213">
    <property type="term" value="F:dioxygenase activity"/>
    <property type="evidence" value="ECO:0007669"/>
    <property type="project" value="UniProtKB-KW"/>
</dbReference>
<dbReference type="InterPro" id="IPR029068">
    <property type="entry name" value="Glyas_Bleomycin-R_OHBP_Dase"/>
</dbReference>
<keyword evidence="2" id="KW-0560">Oxidoreductase</keyword>
<dbReference type="PROSITE" id="PS51819">
    <property type="entry name" value="VOC"/>
    <property type="match status" value="1"/>
</dbReference>
<organism evidence="2 3">
    <name type="scientific">Psychromicrobium silvestre</name>
    <dbReference type="NCBI Taxonomy" id="1645614"/>
    <lineage>
        <taxon>Bacteria</taxon>
        <taxon>Bacillati</taxon>
        <taxon>Actinomycetota</taxon>
        <taxon>Actinomycetes</taxon>
        <taxon>Micrococcales</taxon>
        <taxon>Micrococcaceae</taxon>
        <taxon>Psychromicrobium</taxon>
    </lineage>
</organism>
<dbReference type="Pfam" id="PF00903">
    <property type="entry name" value="Glyoxalase"/>
    <property type="match status" value="1"/>
</dbReference>
<dbReference type="Proteomes" id="UP000521748">
    <property type="component" value="Unassembled WGS sequence"/>
</dbReference>
<dbReference type="InterPro" id="IPR004360">
    <property type="entry name" value="Glyas_Fos-R_dOase_dom"/>
</dbReference>
<evidence type="ECO:0000313" key="3">
    <source>
        <dbReference type="Proteomes" id="UP000521748"/>
    </source>
</evidence>